<keyword evidence="3" id="KW-0378">Hydrolase</keyword>
<gene>
    <name evidence="3" type="ORF">QJS35_31140</name>
</gene>
<dbReference type="InterPro" id="IPR000073">
    <property type="entry name" value="AB_hydrolase_1"/>
</dbReference>
<dbReference type="InterPro" id="IPR029058">
    <property type="entry name" value="AB_hydrolase_fold"/>
</dbReference>
<feature type="chain" id="PRO_5045216974" evidence="1">
    <location>
        <begin position="32"/>
        <end position="345"/>
    </location>
</feature>
<dbReference type="Gene3D" id="3.40.50.1820">
    <property type="entry name" value="alpha/beta hydrolase"/>
    <property type="match status" value="1"/>
</dbReference>
<organism evidence="3 4">
    <name type="scientific">Cohnella silvisoli</name>
    <dbReference type="NCBI Taxonomy" id="2873699"/>
    <lineage>
        <taxon>Bacteria</taxon>
        <taxon>Bacillati</taxon>
        <taxon>Bacillota</taxon>
        <taxon>Bacilli</taxon>
        <taxon>Bacillales</taxon>
        <taxon>Paenibacillaceae</taxon>
        <taxon>Cohnella</taxon>
    </lineage>
</organism>
<dbReference type="Proteomes" id="UP001493487">
    <property type="component" value="Unassembled WGS sequence"/>
</dbReference>
<keyword evidence="1" id="KW-0732">Signal</keyword>
<feature type="signal peptide" evidence="1">
    <location>
        <begin position="1"/>
        <end position="31"/>
    </location>
</feature>
<dbReference type="InterPro" id="IPR052897">
    <property type="entry name" value="Sec-Metab_Biosynth_Hydrolase"/>
</dbReference>
<evidence type="ECO:0000313" key="3">
    <source>
        <dbReference type="EMBL" id="MEQ4486840.1"/>
    </source>
</evidence>
<keyword evidence="4" id="KW-1185">Reference proteome</keyword>
<dbReference type="EMBL" id="JASKHM010000025">
    <property type="protein sequence ID" value="MEQ4486840.1"/>
    <property type="molecule type" value="Genomic_DNA"/>
</dbReference>
<evidence type="ECO:0000313" key="4">
    <source>
        <dbReference type="Proteomes" id="UP001493487"/>
    </source>
</evidence>
<proteinExistence type="predicted"/>
<dbReference type="RefSeq" id="WP_232189917.1">
    <property type="nucleotide sequence ID" value="NZ_JAIOAP010000024.1"/>
</dbReference>
<evidence type="ECO:0000259" key="2">
    <source>
        <dbReference type="Pfam" id="PF00561"/>
    </source>
</evidence>
<name>A0ABV1L3A9_9BACL</name>
<dbReference type="Pfam" id="PF00561">
    <property type="entry name" value="Abhydrolase_1"/>
    <property type="match status" value="1"/>
</dbReference>
<dbReference type="SUPFAM" id="SSF53474">
    <property type="entry name" value="alpha/beta-Hydrolases"/>
    <property type="match status" value="1"/>
</dbReference>
<accession>A0ABV1L3A9</accession>
<dbReference type="PANTHER" id="PTHR37017">
    <property type="entry name" value="AB HYDROLASE-1 DOMAIN-CONTAINING PROTEIN-RELATED"/>
    <property type="match status" value="1"/>
</dbReference>
<reference evidence="3 4" key="1">
    <citation type="journal article" date="2023" name="Genome Announc.">
        <title>Pan-Genome Analyses of the Genus Cohnella and Proposal of the Novel Species Cohnella silvisoli sp. nov., Isolated from Forest Soil.</title>
        <authorList>
            <person name="Wang C."/>
            <person name="Mao L."/>
            <person name="Bao G."/>
            <person name="Zhu H."/>
        </authorList>
    </citation>
    <scope>NUCLEOTIDE SEQUENCE [LARGE SCALE GENOMIC DNA]</scope>
    <source>
        <strain evidence="3 4">NL03-T5-1</strain>
    </source>
</reference>
<dbReference type="PRINTS" id="PR00111">
    <property type="entry name" value="ABHYDROLASE"/>
</dbReference>
<protein>
    <submittedName>
        <fullName evidence="3">Alpha/beta fold hydrolase</fullName>
    </submittedName>
</protein>
<feature type="domain" description="AB hydrolase-1" evidence="2">
    <location>
        <begin position="106"/>
        <end position="219"/>
    </location>
</feature>
<dbReference type="PANTHER" id="PTHR37017:SF11">
    <property type="entry name" value="ESTERASE_LIPASE_THIOESTERASE DOMAIN-CONTAINING PROTEIN"/>
    <property type="match status" value="1"/>
</dbReference>
<dbReference type="GO" id="GO:0016787">
    <property type="term" value="F:hydrolase activity"/>
    <property type="evidence" value="ECO:0007669"/>
    <property type="project" value="UniProtKB-KW"/>
</dbReference>
<evidence type="ECO:0000256" key="1">
    <source>
        <dbReference type="SAM" id="SignalP"/>
    </source>
</evidence>
<sequence length="345" mass="38089">MYLSKSKKLIALGLTAIAIVGVGSSLNSAKAASSNDSLVPVRDTLVNEYKIISPRIGYNAETGFIRIDGQDAFKSESNNDGQSYASQETLKAAVAKFKNAQEKLTFVIIHGSWADVSQFDEVAAELRKQGHKVYRPEMPGHGVMSNDKNVTHKQITDSVVDYIKKNDLKHIVLLGHSFGGTVVATVAQEIPDRIDRLVFSNAFAPLDGQSLYDQLPPPVQDTFKQLADASGDNTIMLPFPLFRDAFANTASLEEAKAMYSKITPEPASPLFQKLDLKKFYSLQIPKSYINLTEDIALPPGPFAWHTNQSSHLGFYRYIEGDGDHFTTFHTDPKMVAEKFVEAGRK</sequence>
<comment type="caution">
    <text evidence="3">The sequence shown here is derived from an EMBL/GenBank/DDBJ whole genome shotgun (WGS) entry which is preliminary data.</text>
</comment>